<dbReference type="EMBL" id="CP027019">
    <property type="protein sequence ID" value="AVP49664.1"/>
    <property type="molecule type" value="Genomic_DNA"/>
</dbReference>
<keyword evidence="1" id="KW-1133">Transmembrane helix</keyword>
<feature type="transmembrane region" description="Helical" evidence="1">
    <location>
        <begin position="165"/>
        <end position="185"/>
    </location>
</feature>
<reference evidence="3" key="1">
    <citation type="submission" date="2018-02" db="EMBL/GenBank/DDBJ databases">
        <title>Firefly genomes illuminate parallel origins of bioluminescence in beetles.</title>
        <authorList>
            <person name="Fallon T.R."/>
            <person name="Lower S.E.S."/>
            <person name="Behringer M."/>
            <person name="Weng J.-K."/>
        </authorList>
    </citation>
    <scope>NUCLEOTIDE SEQUENCE [LARGE SCALE GENOMIC DNA]</scope>
</reference>
<keyword evidence="1" id="KW-0472">Membrane</keyword>
<accession>A0A2S0NKX7</accession>
<evidence type="ECO:0000313" key="3">
    <source>
        <dbReference type="Proteomes" id="UP000239250"/>
    </source>
</evidence>
<feature type="transmembrane region" description="Helical" evidence="1">
    <location>
        <begin position="88"/>
        <end position="110"/>
    </location>
</feature>
<dbReference type="Proteomes" id="UP000239250">
    <property type="component" value="Chromosome"/>
</dbReference>
<protein>
    <submittedName>
        <fullName evidence="2">Uncharacterized protein</fullName>
    </submittedName>
</protein>
<dbReference type="InterPro" id="IPR049713">
    <property type="entry name" value="Pr6Pr-like"/>
</dbReference>
<name>A0A2S0NKX7_9MOLU</name>
<feature type="transmembrane region" description="Helical" evidence="1">
    <location>
        <begin position="197"/>
        <end position="215"/>
    </location>
</feature>
<keyword evidence="1" id="KW-0812">Transmembrane</keyword>
<dbReference type="AlphaFoldDB" id="A0A2S0NKX7"/>
<evidence type="ECO:0000256" key="1">
    <source>
        <dbReference type="SAM" id="Phobius"/>
    </source>
</evidence>
<evidence type="ECO:0000313" key="2">
    <source>
        <dbReference type="EMBL" id="AVP49664.1"/>
    </source>
</evidence>
<organism evidence="2 3">
    <name type="scientific">Williamsoniiplasma luminosum</name>
    <dbReference type="NCBI Taxonomy" id="214888"/>
    <lineage>
        <taxon>Bacteria</taxon>
        <taxon>Bacillati</taxon>
        <taxon>Mycoplasmatota</taxon>
        <taxon>Mollicutes</taxon>
        <taxon>Entomoplasmatales</taxon>
        <taxon>Williamsoniiplasma</taxon>
    </lineage>
</organism>
<sequence>MISNFVIFVAFLAILFFLCKNYFMKLNINKSLLYLKDWKFIFKLTSFIICVLLIITGIIWGCFIDQWYVDKNSSYPVHLFPTLYGFNVLISFWSVQTNLLVLLWFGFAVFGHGKEHKNKFINRTSQTNITIYITTTMLLFWGVIVLNILGDASEYDFATKTASDVAITSLTHLLTPLLMIVYYVLTMGQSTVSWKRVWTLFVYPSAYCIFLVIRAEMLTKDGIKYFLYPYSFTNFSQPLFGDNLALSNFVCILVLAILLLVFFLLFVLTNNYVYKRKHKANQPIETN</sequence>
<feature type="transmembrane region" description="Helical" evidence="1">
    <location>
        <begin position="245"/>
        <end position="268"/>
    </location>
</feature>
<feature type="transmembrane region" description="Helical" evidence="1">
    <location>
        <begin position="44"/>
        <end position="68"/>
    </location>
</feature>
<dbReference type="NCBIfam" id="NF038065">
    <property type="entry name" value="Pr6Pr"/>
    <property type="match status" value="1"/>
</dbReference>
<feature type="transmembrane region" description="Helical" evidence="1">
    <location>
        <begin position="131"/>
        <end position="150"/>
    </location>
</feature>
<proteinExistence type="predicted"/>
<feature type="transmembrane region" description="Helical" evidence="1">
    <location>
        <begin position="6"/>
        <end position="23"/>
    </location>
</feature>
<gene>
    <name evidence="2" type="ORF">C5T88_03760</name>
</gene>